<dbReference type="Proteomes" id="UP001059041">
    <property type="component" value="Linkage Group LG14"/>
</dbReference>
<comment type="caution">
    <text evidence="2">The sequence shown here is derived from an EMBL/GenBank/DDBJ whole genome shotgun (WGS) entry which is preliminary data.</text>
</comment>
<organism evidence="2 3">
    <name type="scientific">Triplophysa rosa</name>
    <name type="common">Cave loach</name>
    <dbReference type="NCBI Taxonomy" id="992332"/>
    <lineage>
        <taxon>Eukaryota</taxon>
        <taxon>Metazoa</taxon>
        <taxon>Chordata</taxon>
        <taxon>Craniata</taxon>
        <taxon>Vertebrata</taxon>
        <taxon>Euteleostomi</taxon>
        <taxon>Actinopterygii</taxon>
        <taxon>Neopterygii</taxon>
        <taxon>Teleostei</taxon>
        <taxon>Ostariophysi</taxon>
        <taxon>Cypriniformes</taxon>
        <taxon>Nemacheilidae</taxon>
        <taxon>Triplophysa</taxon>
    </lineage>
</organism>
<sequence>QTEYSDVRKAAQNLIGLLTQSLGQIQAAQGQQQQQQPQQPSSISRPRIEQDMARSFPGMFKKAKRKTPNPQIHLKATAWKPFAVSVYLMSQNTDTSPTPSEELGLLQAGLGKRVITISTNVNHSDLCNLLEAEFPKMRSLTGGWLLYKAPGGNGRRKLTVVPPDSEGYTGSLIKMATSAGRTALYMVPLQDKLCLDPLPFSAEEFAKTPRVECRTCKTTMPLPVLYLHVKSCGGGTQAVNDDVTTDDDDDEDVKVVGEISSAVSTTATTSMPIPTTSIQSCSPTPTTSFESYREQGASETQNYQKLNRINRETDDAVTKLFYVSALTKL</sequence>
<protein>
    <submittedName>
        <fullName evidence="2">Uncharacterized protein</fullName>
    </submittedName>
</protein>
<gene>
    <name evidence="2" type="ORF">IRJ41_000087</name>
</gene>
<evidence type="ECO:0000313" key="3">
    <source>
        <dbReference type="Proteomes" id="UP001059041"/>
    </source>
</evidence>
<evidence type="ECO:0000256" key="1">
    <source>
        <dbReference type="SAM" id="MobiDB-lite"/>
    </source>
</evidence>
<reference evidence="2" key="1">
    <citation type="submission" date="2021-02" db="EMBL/GenBank/DDBJ databases">
        <title>Comparative genomics reveals that relaxation of natural selection precedes convergent phenotypic evolution of cavefish.</title>
        <authorList>
            <person name="Peng Z."/>
        </authorList>
    </citation>
    <scope>NUCLEOTIDE SEQUENCE</scope>
    <source>
        <tissue evidence="2">Muscle</tissue>
    </source>
</reference>
<feature type="region of interest" description="Disordered" evidence="1">
    <location>
        <begin position="27"/>
        <end position="47"/>
    </location>
</feature>
<evidence type="ECO:0000313" key="2">
    <source>
        <dbReference type="EMBL" id="KAI7800311.1"/>
    </source>
</evidence>
<name>A0A9W7WI12_TRIRA</name>
<dbReference type="EMBL" id="JAFHDT010000014">
    <property type="protein sequence ID" value="KAI7800311.1"/>
    <property type="molecule type" value="Genomic_DNA"/>
</dbReference>
<accession>A0A9W7WI12</accession>
<keyword evidence="3" id="KW-1185">Reference proteome</keyword>
<feature type="compositionally biased region" description="Low complexity" evidence="1">
    <location>
        <begin position="27"/>
        <end position="44"/>
    </location>
</feature>
<feature type="non-terminal residue" evidence="2">
    <location>
        <position position="329"/>
    </location>
</feature>
<proteinExistence type="predicted"/>
<dbReference type="AlphaFoldDB" id="A0A9W7WI12"/>